<evidence type="ECO:0000313" key="1">
    <source>
        <dbReference type="EMBL" id="EDN94480.1"/>
    </source>
</evidence>
<keyword evidence="2" id="KW-1185">Reference proteome</keyword>
<evidence type="ECO:0000313" key="2">
    <source>
        <dbReference type="Proteomes" id="UP000001312"/>
    </source>
</evidence>
<gene>
    <name evidence="1" type="ORF">SS1G_10354</name>
</gene>
<dbReference type="Proteomes" id="UP000001312">
    <property type="component" value="Unassembled WGS sequence"/>
</dbReference>
<dbReference type="EMBL" id="CH476635">
    <property type="protein sequence ID" value="EDN94480.1"/>
    <property type="molecule type" value="Genomic_DNA"/>
</dbReference>
<organism evidence="1 2">
    <name type="scientific">Sclerotinia sclerotiorum (strain ATCC 18683 / 1980 / Ss-1)</name>
    <name type="common">White mold</name>
    <name type="synonym">Whetzelinia sclerotiorum</name>
    <dbReference type="NCBI Taxonomy" id="665079"/>
    <lineage>
        <taxon>Eukaryota</taxon>
        <taxon>Fungi</taxon>
        <taxon>Dikarya</taxon>
        <taxon>Ascomycota</taxon>
        <taxon>Pezizomycotina</taxon>
        <taxon>Leotiomycetes</taxon>
        <taxon>Helotiales</taxon>
        <taxon>Sclerotiniaceae</taxon>
        <taxon>Sclerotinia</taxon>
    </lineage>
</organism>
<reference evidence="2" key="1">
    <citation type="journal article" date="2011" name="PLoS Genet.">
        <title>Genomic analysis of the necrotrophic fungal pathogens Sclerotinia sclerotiorum and Botrytis cinerea.</title>
        <authorList>
            <person name="Amselem J."/>
            <person name="Cuomo C.A."/>
            <person name="van Kan J.A."/>
            <person name="Viaud M."/>
            <person name="Benito E.P."/>
            <person name="Couloux A."/>
            <person name="Coutinho P.M."/>
            <person name="de Vries R.P."/>
            <person name="Dyer P.S."/>
            <person name="Fillinger S."/>
            <person name="Fournier E."/>
            <person name="Gout L."/>
            <person name="Hahn M."/>
            <person name="Kohn L."/>
            <person name="Lapalu N."/>
            <person name="Plummer K.M."/>
            <person name="Pradier J.M."/>
            <person name="Quevillon E."/>
            <person name="Sharon A."/>
            <person name="Simon A."/>
            <person name="ten Have A."/>
            <person name="Tudzynski B."/>
            <person name="Tudzynski P."/>
            <person name="Wincker P."/>
            <person name="Andrew M."/>
            <person name="Anthouard V."/>
            <person name="Beever R.E."/>
            <person name="Beffa R."/>
            <person name="Benoit I."/>
            <person name="Bouzid O."/>
            <person name="Brault B."/>
            <person name="Chen Z."/>
            <person name="Choquer M."/>
            <person name="Collemare J."/>
            <person name="Cotton P."/>
            <person name="Danchin E.G."/>
            <person name="Da Silva C."/>
            <person name="Gautier A."/>
            <person name="Giraud C."/>
            <person name="Giraud T."/>
            <person name="Gonzalez C."/>
            <person name="Grossetete S."/>
            <person name="Guldener U."/>
            <person name="Henrissat B."/>
            <person name="Howlett B.J."/>
            <person name="Kodira C."/>
            <person name="Kretschmer M."/>
            <person name="Lappartient A."/>
            <person name="Leroch M."/>
            <person name="Levis C."/>
            <person name="Mauceli E."/>
            <person name="Neuveglise C."/>
            <person name="Oeser B."/>
            <person name="Pearson M."/>
            <person name="Poulain J."/>
            <person name="Poussereau N."/>
            <person name="Quesneville H."/>
            <person name="Rascle C."/>
            <person name="Schumacher J."/>
            <person name="Segurens B."/>
            <person name="Sexton A."/>
            <person name="Silva E."/>
            <person name="Sirven C."/>
            <person name="Soanes D.M."/>
            <person name="Talbot N.J."/>
            <person name="Templeton M."/>
            <person name="Yandava C."/>
            <person name="Yarden O."/>
            <person name="Zeng Q."/>
            <person name="Rollins J.A."/>
            <person name="Lebrun M.H."/>
            <person name="Dickman M."/>
        </authorList>
    </citation>
    <scope>NUCLEOTIDE SEQUENCE [LARGE SCALE GENOMIC DNA]</scope>
    <source>
        <strain evidence="2">ATCC 18683 / 1980 / Ss-1</strain>
    </source>
</reference>
<dbReference type="RefSeq" id="XP_001588806.1">
    <property type="nucleotide sequence ID" value="XM_001588756.1"/>
</dbReference>
<protein>
    <submittedName>
        <fullName evidence="1">Uncharacterized protein</fullName>
    </submittedName>
</protein>
<name>A7EYD8_SCLS1</name>
<accession>A7EYD8</accession>
<dbReference type="KEGG" id="ssl:SS1G_10354"/>
<dbReference type="GeneID" id="5485064"/>
<dbReference type="HOGENOM" id="CLU_3033796_0_0_1"/>
<sequence>MPLRIEGVPIRCHLVTGRLYGWDHVRWFHRHNRVLVLCRILVKEQRGPSHLWSSP</sequence>
<proteinExistence type="predicted"/>
<dbReference type="AlphaFoldDB" id="A7EYD8"/>
<dbReference type="InParanoid" id="A7EYD8"/>